<dbReference type="Gene3D" id="2.60.40.770">
    <property type="match status" value="1"/>
</dbReference>
<name>A0A8S4FW50_PLUXY</name>
<dbReference type="AlphaFoldDB" id="A0A8S4FW50"/>
<keyword evidence="1" id="KW-0732">Signal</keyword>
<proteinExistence type="predicted"/>
<reference evidence="3" key="1">
    <citation type="submission" date="2020-11" db="EMBL/GenBank/DDBJ databases">
        <authorList>
            <person name="Whiteford S."/>
        </authorList>
    </citation>
    <scope>NUCLEOTIDE SEQUENCE</scope>
</reference>
<evidence type="ECO:0000313" key="4">
    <source>
        <dbReference type="Proteomes" id="UP000653454"/>
    </source>
</evidence>
<comment type="caution">
    <text evidence="3">The sequence shown here is derived from an EMBL/GenBank/DDBJ whole genome shotgun (WGS) entry which is preliminary data.</text>
</comment>
<sequence length="246" mass="26916">MHFANYTYCNKLQMLRLLLMLGLAVLARGSSVTFHDCGSAYDLEAVEIAGCGATLPCYLTLGEDIPVSLHFFADFASSSLDQKVIITVNNINLNTEVTPGNVGLFFEPCEMAVCPVPTDCVSSITSVMSVPRNMALNSRGYLRWRVYNERRVQVVCYSVLVQTQSPLQKMLRAAAANYTARPPHSPRANALEGKSKNAMMPVATAPPPHTGWPVKKTLEEKSKIGIAPVGRRCRVNPTVKATVEKL</sequence>
<dbReference type="InterPro" id="IPR014756">
    <property type="entry name" value="Ig_E-set"/>
</dbReference>
<protein>
    <submittedName>
        <fullName evidence="3">(diamondback moth) hypothetical protein</fullName>
    </submittedName>
</protein>
<dbReference type="InterPro" id="IPR003172">
    <property type="entry name" value="ML_dom"/>
</dbReference>
<dbReference type="Proteomes" id="UP000653454">
    <property type="component" value="Unassembled WGS sequence"/>
</dbReference>
<dbReference type="SMART" id="SM00737">
    <property type="entry name" value="ML"/>
    <property type="match status" value="1"/>
</dbReference>
<accession>A0A8S4FW50</accession>
<evidence type="ECO:0000256" key="1">
    <source>
        <dbReference type="SAM" id="SignalP"/>
    </source>
</evidence>
<feature type="chain" id="PRO_5035789541" evidence="1">
    <location>
        <begin position="30"/>
        <end position="246"/>
    </location>
</feature>
<gene>
    <name evidence="3" type="ORF">PLXY2_LOCUS11136</name>
</gene>
<feature type="domain" description="MD-2-related lipid-recognition" evidence="2">
    <location>
        <begin position="34"/>
        <end position="161"/>
    </location>
</feature>
<organism evidence="3 4">
    <name type="scientific">Plutella xylostella</name>
    <name type="common">Diamondback moth</name>
    <name type="synonym">Plutella maculipennis</name>
    <dbReference type="NCBI Taxonomy" id="51655"/>
    <lineage>
        <taxon>Eukaryota</taxon>
        <taxon>Metazoa</taxon>
        <taxon>Ecdysozoa</taxon>
        <taxon>Arthropoda</taxon>
        <taxon>Hexapoda</taxon>
        <taxon>Insecta</taxon>
        <taxon>Pterygota</taxon>
        <taxon>Neoptera</taxon>
        <taxon>Endopterygota</taxon>
        <taxon>Lepidoptera</taxon>
        <taxon>Glossata</taxon>
        <taxon>Ditrysia</taxon>
        <taxon>Yponomeutoidea</taxon>
        <taxon>Plutellidae</taxon>
        <taxon>Plutella</taxon>
    </lineage>
</organism>
<evidence type="ECO:0000259" key="2">
    <source>
        <dbReference type="SMART" id="SM00737"/>
    </source>
</evidence>
<evidence type="ECO:0000313" key="3">
    <source>
        <dbReference type="EMBL" id="CAG9132895.1"/>
    </source>
</evidence>
<keyword evidence="4" id="KW-1185">Reference proteome</keyword>
<feature type="signal peptide" evidence="1">
    <location>
        <begin position="1"/>
        <end position="29"/>
    </location>
</feature>
<dbReference type="EMBL" id="CAJHNJ030000054">
    <property type="protein sequence ID" value="CAG9132895.1"/>
    <property type="molecule type" value="Genomic_DNA"/>
</dbReference>
<dbReference type="SUPFAM" id="SSF81296">
    <property type="entry name" value="E set domains"/>
    <property type="match status" value="1"/>
</dbReference>